<keyword evidence="1" id="KW-0500">Molybdenum</keyword>
<dbReference type="Proteomes" id="UP000636956">
    <property type="component" value="Unassembled WGS sequence"/>
</dbReference>
<comment type="similarity">
    <text evidence="1">Belongs to the MoeA family.</text>
</comment>
<keyword evidence="1" id="KW-0460">Magnesium</keyword>
<dbReference type="AlphaFoldDB" id="A0A917PEJ9"/>
<comment type="caution">
    <text evidence="3">The sequence shown here is derived from an EMBL/GenBank/DDBJ whole genome shotgun (WGS) entry which is preliminary data.</text>
</comment>
<dbReference type="InterPro" id="IPR005110">
    <property type="entry name" value="MoeA_linker/N"/>
</dbReference>
<evidence type="ECO:0000256" key="1">
    <source>
        <dbReference type="RuleBase" id="RU365090"/>
    </source>
</evidence>
<dbReference type="RefSeq" id="WP_308423470.1">
    <property type="nucleotide sequence ID" value="NZ_BAABFW010000009.1"/>
</dbReference>
<keyword evidence="1" id="KW-0808">Transferase</keyword>
<dbReference type="InterPro" id="IPR038987">
    <property type="entry name" value="MoeA-like"/>
</dbReference>
<protein>
    <recommendedName>
        <fullName evidence="1">Molybdopterin molybdenumtransferase</fullName>
        <ecNumber evidence="1">2.10.1.1</ecNumber>
    </recommendedName>
</protein>
<dbReference type="Gene3D" id="2.170.190.11">
    <property type="entry name" value="Molybdopterin biosynthesis moea protein, domain 3"/>
    <property type="match status" value="1"/>
</dbReference>
<keyword evidence="1" id="KW-0501">Molybdenum cofactor biosynthesis</keyword>
<dbReference type="InterPro" id="IPR036135">
    <property type="entry name" value="MoeA_linker/N_sf"/>
</dbReference>
<comment type="cofactor">
    <cofactor evidence="1">
        <name>Mg(2+)</name>
        <dbReference type="ChEBI" id="CHEBI:18420"/>
    </cofactor>
</comment>
<dbReference type="EC" id="2.10.1.1" evidence="1"/>
<sequence>MSTFQSVPDGMAPLVSVSAHLEGILASVAPLRTVEVVRLADAAGRTLAASVDALVDLHSFDNSAMDGYAARRADAAPGRRRAS</sequence>
<comment type="function">
    <text evidence="1">Catalyzes the insertion of molybdate into adenylated molybdopterin with the concomitant release of AMP.</text>
</comment>
<evidence type="ECO:0000313" key="4">
    <source>
        <dbReference type="Proteomes" id="UP000636956"/>
    </source>
</evidence>
<accession>A0A917PEJ9</accession>
<evidence type="ECO:0000313" key="3">
    <source>
        <dbReference type="EMBL" id="GGJ73178.1"/>
    </source>
</evidence>
<name>A0A917PEJ9_9MICO</name>
<comment type="pathway">
    <text evidence="1">Cofactor biosynthesis; molybdopterin biosynthesis.</text>
</comment>
<proteinExistence type="inferred from homology"/>
<reference evidence="3" key="2">
    <citation type="submission" date="2020-09" db="EMBL/GenBank/DDBJ databases">
        <authorList>
            <person name="Sun Q."/>
            <person name="Zhou Y."/>
        </authorList>
    </citation>
    <scope>NUCLEOTIDE SEQUENCE</scope>
    <source>
        <strain evidence="3">CGMCC 1.8984</strain>
    </source>
</reference>
<keyword evidence="4" id="KW-1185">Reference proteome</keyword>
<reference evidence="3" key="1">
    <citation type="journal article" date="2014" name="Int. J. Syst. Evol. Microbiol.">
        <title>Complete genome sequence of Corynebacterium casei LMG S-19264T (=DSM 44701T), isolated from a smear-ripened cheese.</title>
        <authorList>
            <consortium name="US DOE Joint Genome Institute (JGI-PGF)"/>
            <person name="Walter F."/>
            <person name="Albersmeier A."/>
            <person name="Kalinowski J."/>
            <person name="Ruckert C."/>
        </authorList>
    </citation>
    <scope>NUCLEOTIDE SEQUENCE</scope>
    <source>
        <strain evidence="3">CGMCC 1.8984</strain>
    </source>
</reference>
<dbReference type="GO" id="GO:0006777">
    <property type="term" value="P:Mo-molybdopterin cofactor biosynthetic process"/>
    <property type="evidence" value="ECO:0007669"/>
    <property type="project" value="UniProtKB-UniRule"/>
</dbReference>
<dbReference type="Pfam" id="PF03453">
    <property type="entry name" value="MoeA_N"/>
    <property type="match status" value="1"/>
</dbReference>
<dbReference type="GO" id="GO:0061599">
    <property type="term" value="F:molybdopterin molybdotransferase activity"/>
    <property type="evidence" value="ECO:0007669"/>
    <property type="project" value="UniProtKB-UniRule"/>
</dbReference>
<keyword evidence="1" id="KW-0479">Metal-binding</keyword>
<dbReference type="EMBL" id="BMMD01000003">
    <property type="protein sequence ID" value="GGJ73178.1"/>
    <property type="molecule type" value="Genomic_DNA"/>
</dbReference>
<dbReference type="PANTHER" id="PTHR10192:SF5">
    <property type="entry name" value="GEPHYRIN"/>
    <property type="match status" value="1"/>
</dbReference>
<evidence type="ECO:0000259" key="2">
    <source>
        <dbReference type="Pfam" id="PF03453"/>
    </source>
</evidence>
<feature type="domain" description="MoeA N-terminal and linker" evidence="2">
    <location>
        <begin position="15"/>
        <end position="78"/>
    </location>
</feature>
<gene>
    <name evidence="3" type="ORF">GCM10011372_09040</name>
</gene>
<dbReference type="PANTHER" id="PTHR10192">
    <property type="entry name" value="MOLYBDOPTERIN BIOSYNTHESIS PROTEIN"/>
    <property type="match status" value="1"/>
</dbReference>
<dbReference type="SUPFAM" id="SSF63882">
    <property type="entry name" value="MoeA N-terminal region -like"/>
    <property type="match status" value="1"/>
</dbReference>
<dbReference type="Gene3D" id="3.90.105.10">
    <property type="entry name" value="Molybdopterin biosynthesis moea protein, domain 2"/>
    <property type="match status" value="1"/>
</dbReference>
<comment type="catalytic activity">
    <reaction evidence="1">
        <text>adenylyl-molybdopterin + molybdate = Mo-molybdopterin + AMP + H(+)</text>
        <dbReference type="Rhea" id="RHEA:35047"/>
        <dbReference type="ChEBI" id="CHEBI:15378"/>
        <dbReference type="ChEBI" id="CHEBI:36264"/>
        <dbReference type="ChEBI" id="CHEBI:62727"/>
        <dbReference type="ChEBI" id="CHEBI:71302"/>
        <dbReference type="ChEBI" id="CHEBI:456215"/>
    </reaction>
</comment>
<dbReference type="GO" id="GO:0005829">
    <property type="term" value="C:cytosol"/>
    <property type="evidence" value="ECO:0007669"/>
    <property type="project" value="TreeGrafter"/>
</dbReference>
<dbReference type="GO" id="GO:0046872">
    <property type="term" value="F:metal ion binding"/>
    <property type="evidence" value="ECO:0007669"/>
    <property type="project" value="UniProtKB-UniRule"/>
</dbReference>
<organism evidence="3 4">
    <name type="scientific">Agromyces bauzanensis</name>
    <dbReference type="NCBI Taxonomy" id="1308924"/>
    <lineage>
        <taxon>Bacteria</taxon>
        <taxon>Bacillati</taxon>
        <taxon>Actinomycetota</taxon>
        <taxon>Actinomycetes</taxon>
        <taxon>Micrococcales</taxon>
        <taxon>Microbacteriaceae</taxon>
        <taxon>Agromyces</taxon>
    </lineage>
</organism>